<reference evidence="1 2" key="1">
    <citation type="submission" date="2018-01" db="EMBL/GenBank/DDBJ databases">
        <title>Complete genome sequence of Bacteriovorax stolpii DSM12778.</title>
        <authorList>
            <person name="Tang B."/>
            <person name="Chang J."/>
        </authorList>
    </citation>
    <scope>NUCLEOTIDE SEQUENCE [LARGE SCALE GENOMIC DNA]</scope>
    <source>
        <strain evidence="1 2">DSM 12778</strain>
    </source>
</reference>
<accession>A0A2K9NTI5</accession>
<dbReference type="KEGG" id="bsto:C0V70_12105"/>
<organism evidence="1 2">
    <name type="scientific">Bacteriovorax stolpii</name>
    <name type="common">Bdellovibrio stolpii</name>
    <dbReference type="NCBI Taxonomy" id="960"/>
    <lineage>
        <taxon>Bacteria</taxon>
        <taxon>Pseudomonadati</taxon>
        <taxon>Bdellovibrionota</taxon>
        <taxon>Bacteriovoracia</taxon>
        <taxon>Bacteriovoracales</taxon>
        <taxon>Bacteriovoracaceae</taxon>
        <taxon>Bacteriovorax</taxon>
    </lineage>
</organism>
<dbReference type="EMBL" id="CP025704">
    <property type="protein sequence ID" value="AUN98831.1"/>
    <property type="molecule type" value="Genomic_DNA"/>
</dbReference>
<evidence type="ECO:0000313" key="1">
    <source>
        <dbReference type="EMBL" id="AUN98831.1"/>
    </source>
</evidence>
<dbReference type="RefSeq" id="WP_102244122.1">
    <property type="nucleotide sequence ID" value="NZ_CP025704.1"/>
</dbReference>
<name>A0A2K9NTI5_BACTC</name>
<dbReference type="AlphaFoldDB" id="A0A2K9NTI5"/>
<protein>
    <submittedName>
        <fullName evidence="1">Uncharacterized protein</fullName>
    </submittedName>
</protein>
<sequence>MKTLFAFIVCLNAYGATTPSGCGTFDVYGVIEKNQKAPGYVFLVNKGTLSEYQFVITDEQELKAAPYIDRSIKLRGKITKKLNGQQGQFSSIESYTDVVPDPANLKGLNGLTLIKKEKCR</sequence>
<dbReference type="Proteomes" id="UP000235584">
    <property type="component" value="Chromosome"/>
</dbReference>
<keyword evidence="2" id="KW-1185">Reference proteome</keyword>
<proteinExistence type="predicted"/>
<gene>
    <name evidence="1" type="ORF">C0V70_12105</name>
</gene>
<evidence type="ECO:0000313" key="2">
    <source>
        <dbReference type="Proteomes" id="UP000235584"/>
    </source>
</evidence>